<feature type="domain" description="Zn(2)-C6 fungal-type" evidence="4">
    <location>
        <begin position="5"/>
        <end position="34"/>
    </location>
</feature>
<evidence type="ECO:0000313" key="6">
    <source>
        <dbReference type="Proteomes" id="UP000664169"/>
    </source>
</evidence>
<dbReference type="Proteomes" id="UP000664169">
    <property type="component" value="Unassembled WGS sequence"/>
</dbReference>
<dbReference type="Pfam" id="PF04082">
    <property type="entry name" value="Fungal_trans"/>
    <property type="match status" value="1"/>
</dbReference>
<protein>
    <recommendedName>
        <fullName evidence="4">Zn(2)-C6 fungal-type domain-containing protein</fullName>
    </recommendedName>
</protein>
<dbReference type="InterPro" id="IPR001138">
    <property type="entry name" value="Zn2Cys6_DnaBD"/>
</dbReference>
<proteinExistence type="predicted"/>
<dbReference type="GO" id="GO:0008270">
    <property type="term" value="F:zinc ion binding"/>
    <property type="evidence" value="ECO:0007669"/>
    <property type="project" value="InterPro"/>
</dbReference>
<organism evidence="5 6">
    <name type="scientific">Gomphillus americanus</name>
    <dbReference type="NCBI Taxonomy" id="1940652"/>
    <lineage>
        <taxon>Eukaryota</taxon>
        <taxon>Fungi</taxon>
        <taxon>Dikarya</taxon>
        <taxon>Ascomycota</taxon>
        <taxon>Pezizomycotina</taxon>
        <taxon>Lecanoromycetes</taxon>
        <taxon>OSLEUM clade</taxon>
        <taxon>Ostropomycetidae</taxon>
        <taxon>Ostropales</taxon>
        <taxon>Graphidaceae</taxon>
        <taxon>Gomphilloideae</taxon>
        <taxon>Gomphillus</taxon>
    </lineage>
</organism>
<evidence type="ECO:0000259" key="4">
    <source>
        <dbReference type="PROSITE" id="PS50048"/>
    </source>
</evidence>
<dbReference type="PANTHER" id="PTHR31001:SF85">
    <property type="entry name" value="ZN(II)2CYS6 TRANSCRIPTION FACTOR (EUROFUNG)"/>
    <property type="match status" value="1"/>
</dbReference>
<dbReference type="CDD" id="cd00067">
    <property type="entry name" value="GAL4"/>
    <property type="match status" value="1"/>
</dbReference>
<dbReference type="InterPro" id="IPR007219">
    <property type="entry name" value="XnlR_reg_dom"/>
</dbReference>
<comment type="caution">
    <text evidence="5">The sequence shown here is derived from an EMBL/GenBank/DDBJ whole genome shotgun (WGS) entry which is preliminary data.</text>
</comment>
<dbReference type="CDD" id="cd12148">
    <property type="entry name" value="fungal_TF_MHR"/>
    <property type="match status" value="1"/>
</dbReference>
<reference evidence="5" key="1">
    <citation type="submission" date="2021-03" db="EMBL/GenBank/DDBJ databases">
        <authorList>
            <person name="Tagirdzhanova G."/>
        </authorList>
    </citation>
    <scope>NUCLEOTIDE SEQUENCE</scope>
</reference>
<accession>A0A8H3IME3</accession>
<dbReference type="Pfam" id="PF00172">
    <property type="entry name" value="Zn_clus"/>
    <property type="match status" value="1"/>
</dbReference>
<comment type="subcellular location">
    <subcellularLocation>
        <location evidence="1">Nucleus</location>
    </subcellularLocation>
</comment>
<dbReference type="EMBL" id="CAJPDQ010000016">
    <property type="protein sequence ID" value="CAF9920615.1"/>
    <property type="molecule type" value="Genomic_DNA"/>
</dbReference>
<dbReference type="SMART" id="SM00066">
    <property type="entry name" value="GAL4"/>
    <property type="match status" value="1"/>
</dbReference>
<dbReference type="PANTHER" id="PTHR31001">
    <property type="entry name" value="UNCHARACTERIZED TRANSCRIPTIONAL REGULATORY PROTEIN"/>
    <property type="match status" value="1"/>
</dbReference>
<dbReference type="SUPFAM" id="SSF57701">
    <property type="entry name" value="Zn2/Cys6 DNA-binding domain"/>
    <property type="match status" value="1"/>
</dbReference>
<gene>
    <name evidence="5" type="ORF">GOMPHAMPRED_002090</name>
</gene>
<dbReference type="InterPro" id="IPR050613">
    <property type="entry name" value="Sec_Metabolite_Reg"/>
</dbReference>
<dbReference type="GO" id="GO:0006351">
    <property type="term" value="P:DNA-templated transcription"/>
    <property type="evidence" value="ECO:0007669"/>
    <property type="project" value="InterPro"/>
</dbReference>
<sequence length="667" mass="77503">MKSSACVLCAKRKVRCDREDPCSNCKKRNQNCLYHEDEAAKQIERLEALVRKLGGDPEEDVSQNTVNLQHRPIQKPNDSNHTDAAIVQEEDESLYLETPIWRAWNGKYFGPIRSFDSTGLSADLVETQRHRGVFQTIWRPVDLSFQQQHPDSQNAEYLWSVYYERVQPTLKLFFDWEVSSIRRRCNTGSTTLLTIQEHALVFAIYCLAIEALPETACERLGSSREELLVLYQKSCEQALNAYNFWTAYDITTLRTLVLHLVLLFSQNKYAGLWDVMGIVVRKAERIGLHRDGALLKLSPFEIERRRRLWWCIQSVDLACSSVNGATSINLMADWDTRLPLNIEDNDMSPQLREMPKERIGLTSISHCLWRYWIIREHRQFFGPDGKRLGMTWTVDKRLPLEVRKSMIDKIEEDLNYQFLRFCDPIKSLDMIILTIARSVVNFLRRATLCPGPAFKDARQFTEDDRRALLASSVQMLEYYKVIFVTPSLEPFRWHLKYLFPWSAFVHVLVELCLEENLLEAEKLWKLINAVYQCCPELKRMDYDRRTIYAAGLTVEAWKYLQTLCSTAGRPTEKTPSYLVTLESYLNSMPTLEHKWWMKKRKREDDLLTSNEASKRDPAAPMLGSDETELFPGISMTFEDIDWGFWNMSGGEEMMSGFDIDTLATGGT</sequence>
<evidence type="ECO:0000256" key="2">
    <source>
        <dbReference type="ARBA" id="ARBA00022723"/>
    </source>
</evidence>
<evidence type="ECO:0000313" key="5">
    <source>
        <dbReference type="EMBL" id="CAF9920615.1"/>
    </source>
</evidence>
<name>A0A8H3IME3_9LECA</name>
<dbReference type="GO" id="GO:0000981">
    <property type="term" value="F:DNA-binding transcription factor activity, RNA polymerase II-specific"/>
    <property type="evidence" value="ECO:0007669"/>
    <property type="project" value="InterPro"/>
</dbReference>
<dbReference type="PROSITE" id="PS00463">
    <property type="entry name" value="ZN2_CY6_FUNGAL_1"/>
    <property type="match status" value="1"/>
</dbReference>
<keyword evidence="2" id="KW-0479">Metal-binding</keyword>
<dbReference type="GO" id="GO:0005634">
    <property type="term" value="C:nucleus"/>
    <property type="evidence" value="ECO:0007669"/>
    <property type="project" value="UniProtKB-SubCell"/>
</dbReference>
<keyword evidence="6" id="KW-1185">Reference proteome</keyword>
<dbReference type="AlphaFoldDB" id="A0A8H3IME3"/>
<evidence type="ECO:0000256" key="3">
    <source>
        <dbReference type="ARBA" id="ARBA00023242"/>
    </source>
</evidence>
<dbReference type="OrthoDB" id="2269373at2759"/>
<dbReference type="PROSITE" id="PS50048">
    <property type="entry name" value="ZN2_CY6_FUNGAL_2"/>
    <property type="match status" value="1"/>
</dbReference>
<dbReference type="Gene3D" id="4.10.240.10">
    <property type="entry name" value="Zn(2)-C6 fungal-type DNA-binding domain"/>
    <property type="match status" value="1"/>
</dbReference>
<dbReference type="InterPro" id="IPR036864">
    <property type="entry name" value="Zn2-C6_fun-type_DNA-bd_sf"/>
</dbReference>
<evidence type="ECO:0000256" key="1">
    <source>
        <dbReference type="ARBA" id="ARBA00004123"/>
    </source>
</evidence>
<dbReference type="GO" id="GO:0003677">
    <property type="term" value="F:DNA binding"/>
    <property type="evidence" value="ECO:0007669"/>
    <property type="project" value="InterPro"/>
</dbReference>
<dbReference type="SMART" id="SM00906">
    <property type="entry name" value="Fungal_trans"/>
    <property type="match status" value="1"/>
</dbReference>
<keyword evidence="3" id="KW-0539">Nucleus</keyword>